<dbReference type="RefSeq" id="WP_198827925.1">
    <property type="nucleotide sequence ID" value="NZ_CP066308.1"/>
</dbReference>
<evidence type="ECO:0000256" key="2">
    <source>
        <dbReference type="SAM" id="Phobius"/>
    </source>
</evidence>
<reference evidence="5 7" key="1">
    <citation type="submission" date="2020-12" db="EMBL/GenBank/DDBJ databases">
        <title>strain FJAT-54423T represents a novel species of the genus Brevibacillus.</title>
        <authorList>
            <person name="Tang R."/>
        </authorList>
    </citation>
    <scope>NUCLEOTIDE SEQUENCE [LARGE SCALE GENOMIC DNA]</scope>
    <source>
        <strain evidence="5 7">FJAT-54423</strain>
    </source>
</reference>
<dbReference type="Pfam" id="PF20014">
    <property type="entry name" value="GAP1-M"/>
    <property type="match status" value="1"/>
</dbReference>
<keyword evidence="2" id="KW-0472">Membrane</keyword>
<dbReference type="AlphaFoldDB" id="A0A7T5EKK6"/>
<dbReference type="InterPro" id="IPR045402">
    <property type="entry name" value="GAP1-N2"/>
</dbReference>
<keyword evidence="8" id="KW-1185">Reference proteome</keyword>
<dbReference type="Pfam" id="PF20013">
    <property type="entry name" value="GAP1-N2"/>
    <property type="match status" value="1"/>
</dbReference>
<dbReference type="InterPro" id="IPR045401">
    <property type="entry name" value="GAP1-M"/>
</dbReference>
<dbReference type="KEGG" id="bcop:JD108_21410"/>
<evidence type="ECO:0000313" key="5">
    <source>
        <dbReference type="EMBL" id="QQE74344.1"/>
    </source>
</evidence>
<sequence>MTRHLIGQQYYTRGRAGVFRSNEGYDTVAKSPGLDSSFVKKVLHPFCVYDAPRELQEREADPGEYPEALVSFRAETGELVIGNSVYAGADFTGQRNTFFSHNYVIPAARQEEFIRHPRKIFGIDSFAKRHDEGAGKELPALEDLPYAESTSAAPRQALARMGIGEHEWKQLLYAVMVSLSARKKVFISLAGGEREAAQSAKELMEILYGCLPYEMRRHLGFLTYSGEPQSKKHIHVMFVPKGSIRPGNGHIDKEFLFDFAGQRIWNADLQEGEHEYLHFAWEYLQEPRVMEEFFLFAEEVLAGDDSGLGLRPGTYYELCALFLIEKGRMAVYEQSRAAVWQVLLGYLENAQLTGKKRLYELLASLFREEKKELAARKLPATELVRLIIQSSRVVEGRNRQTERVLYLMDVLLKGRLLQEKAYLDEVYKHLAACPELFSPVMNTALRHEQFAAPLFEAYVAQRLSAALRMEDVLREVAFWEAHVPDALRNPFFKEATQKKMLATFKGSGQKVEAALAIHRFLEPMQKRNAFASDILDEIDRCLLKYTELDALTPQEFAGIVSLLEDKPQTFFWELDLESRATCDLLLKLASLQEGTGGDCPPPEVFYRSFDQEERYQLQRLLRKLLGEKLDEPDFPKVWLAFYETESGGMHSPAYEQMLTFVQERGGEQIMRSFIRWTLSVDEFFRGTSLTPVYRDALKRYFLEEKGIRLRKKEQRKQWYGLRHAELRKLLDEVRDETANGLVRLFRRHTGIMAAVTLLIVAGGTAGGFYLYAATQAPATDQTVEPGPDADPGATPPGGTESPAASDPLPPPIYGPFLPGGDREPGTGSDGETSPATGGSGEGTGSAGTGNDGASSGGTGGAGAGNGEGNPEGTGGAGTGNRGGTPGETGSADTGNGGGTPGETGSADTDNPGATRP</sequence>
<reference evidence="6" key="2">
    <citation type="submission" date="2021-04" db="EMBL/GenBank/DDBJ databases">
        <title>Brevibacillus composti FJAT-54423, complete genome.</title>
        <authorList>
            <person name="Tang R."/>
        </authorList>
    </citation>
    <scope>NUCLEOTIDE SEQUENCE</scope>
    <source>
        <strain evidence="6">FJAT-54424</strain>
    </source>
</reference>
<feature type="domain" description="GTPase-associated protein 1 N-terminal" evidence="3">
    <location>
        <begin position="6"/>
        <end position="143"/>
    </location>
</feature>
<dbReference type="Proteomes" id="UP000677234">
    <property type="component" value="Chromosome"/>
</dbReference>
<evidence type="ECO:0008006" key="9">
    <source>
        <dbReference type="Google" id="ProtNLM"/>
    </source>
</evidence>
<dbReference type="EMBL" id="CP073708">
    <property type="protein sequence ID" value="QUO41426.1"/>
    <property type="molecule type" value="Genomic_DNA"/>
</dbReference>
<keyword evidence="2" id="KW-1133">Transmembrane helix</keyword>
<organism evidence="5 7">
    <name type="scientific">Brevibacillus composti</name>
    <dbReference type="NCBI Taxonomy" id="2796470"/>
    <lineage>
        <taxon>Bacteria</taxon>
        <taxon>Bacillati</taxon>
        <taxon>Bacillota</taxon>
        <taxon>Bacilli</taxon>
        <taxon>Bacillales</taxon>
        <taxon>Paenibacillaceae</taxon>
        <taxon>Brevibacillus</taxon>
    </lineage>
</organism>
<feature type="compositionally biased region" description="Low complexity" evidence="1">
    <location>
        <begin position="785"/>
        <end position="799"/>
    </location>
</feature>
<feature type="compositionally biased region" description="Gly residues" evidence="1">
    <location>
        <begin position="837"/>
        <end position="886"/>
    </location>
</feature>
<dbReference type="Proteomes" id="UP000595847">
    <property type="component" value="Chromosome"/>
</dbReference>
<protein>
    <recommendedName>
        <fullName evidence="9">Glycosyltransferase</fullName>
    </recommendedName>
</protein>
<evidence type="ECO:0000313" key="8">
    <source>
        <dbReference type="Proteomes" id="UP000677234"/>
    </source>
</evidence>
<evidence type="ECO:0000259" key="4">
    <source>
        <dbReference type="Pfam" id="PF20014"/>
    </source>
</evidence>
<feature type="region of interest" description="Disordered" evidence="1">
    <location>
        <begin position="780"/>
        <end position="916"/>
    </location>
</feature>
<evidence type="ECO:0000256" key="1">
    <source>
        <dbReference type="SAM" id="MobiDB-lite"/>
    </source>
</evidence>
<dbReference type="EMBL" id="CP066308">
    <property type="protein sequence ID" value="QQE74344.1"/>
    <property type="molecule type" value="Genomic_DNA"/>
</dbReference>
<evidence type="ECO:0000313" key="6">
    <source>
        <dbReference type="EMBL" id="QUO41426.1"/>
    </source>
</evidence>
<proteinExistence type="predicted"/>
<keyword evidence="2" id="KW-0812">Transmembrane</keyword>
<name>A0A7T5EKK6_9BACL</name>
<accession>A0A7T5EKK6</accession>
<evidence type="ECO:0000259" key="3">
    <source>
        <dbReference type="Pfam" id="PF20013"/>
    </source>
</evidence>
<evidence type="ECO:0000313" key="7">
    <source>
        <dbReference type="Proteomes" id="UP000595847"/>
    </source>
</evidence>
<feature type="transmembrane region" description="Helical" evidence="2">
    <location>
        <begin position="751"/>
        <end position="772"/>
    </location>
</feature>
<gene>
    <name evidence="5" type="ORF">JD108_21410</name>
    <name evidence="6" type="ORF">KDJ56_21345</name>
</gene>
<feature type="domain" description="GTPase-associated protein 1 middle" evidence="4">
    <location>
        <begin position="158"/>
        <end position="260"/>
    </location>
</feature>